<evidence type="ECO:0000313" key="2">
    <source>
        <dbReference type="Proteomes" id="UP000546126"/>
    </source>
</evidence>
<organism evidence="1 2">
    <name type="scientific">Nonomuraea rhodomycinica</name>
    <dbReference type="NCBI Taxonomy" id="1712872"/>
    <lineage>
        <taxon>Bacteria</taxon>
        <taxon>Bacillati</taxon>
        <taxon>Actinomycetota</taxon>
        <taxon>Actinomycetes</taxon>
        <taxon>Streptosporangiales</taxon>
        <taxon>Streptosporangiaceae</taxon>
        <taxon>Nonomuraea</taxon>
    </lineage>
</organism>
<dbReference type="InterPro" id="IPR023214">
    <property type="entry name" value="HAD_sf"/>
</dbReference>
<dbReference type="Gene3D" id="3.40.50.1000">
    <property type="entry name" value="HAD superfamily/HAD-like"/>
    <property type="match status" value="1"/>
</dbReference>
<dbReference type="AlphaFoldDB" id="A0A7Y6MDD1"/>
<comment type="caution">
    <text evidence="1">The sequence shown here is derived from an EMBL/GenBank/DDBJ whole genome shotgun (WGS) entry which is preliminary data.</text>
</comment>
<accession>A0A7Y6MDD1</accession>
<reference evidence="1 2" key="1">
    <citation type="submission" date="2020-06" db="EMBL/GenBank/DDBJ databases">
        <authorList>
            <person name="Chanama M."/>
        </authorList>
    </citation>
    <scope>NUCLEOTIDE SEQUENCE [LARGE SCALE GENOMIC DNA]</scope>
    <source>
        <strain evidence="1 2">TBRC6557</strain>
    </source>
</reference>
<protein>
    <submittedName>
        <fullName evidence="1">HAD family phosphatase</fullName>
    </submittedName>
</protein>
<dbReference type="InterPro" id="IPR036412">
    <property type="entry name" value="HAD-like_sf"/>
</dbReference>
<dbReference type="SUPFAM" id="SSF56784">
    <property type="entry name" value="HAD-like"/>
    <property type="match status" value="1"/>
</dbReference>
<keyword evidence="2" id="KW-1185">Reference proteome</keyword>
<gene>
    <name evidence="1" type="ORF">HT134_30080</name>
</gene>
<sequence>MDPAPIAWEIHDRLLASGHRMPFLVTLNLDPIARMWYAQDVNRDIGTEAARLVRDAEIAAARTAMPVPGVREALHACHASGRGIAVVGDTSSHAMETYLDLHGLRQFVGAVVGRESLFPLPAGDRTGETLLKKAAHALDAKPADCALVTLSPESTLVARLAGIRSLGVVNKRGPRKHLAAPPDAVAVSSMADLADGFATVPALST</sequence>
<evidence type="ECO:0000313" key="1">
    <source>
        <dbReference type="EMBL" id="NUW44343.1"/>
    </source>
</evidence>
<dbReference type="Proteomes" id="UP000546126">
    <property type="component" value="Unassembled WGS sequence"/>
</dbReference>
<dbReference type="RefSeq" id="WP_175603872.1">
    <property type="nucleotide sequence ID" value="NZ_JABWGO010000009.1"/>
</dbReference>
<name>A0A7Y6MDD1_9ACTN</name>
<proteinExistence type="predicted"/>
<dbReference type="EMBL" id="JABWGO010000009">
    <property type="protein sequence ID" value="NUW44343.1"/>
    <property type="molecule type" value="Genomic_DNA"/>
</dbReference>